<dbReference type="OrthoDB" id="3350619at2759"/>
<name>A0A4S4LUE5_9AGAM</name>
<evidence type="ECO:0000313" key="5">
    <source>
        <dbReference type="Proteomes" id="UP000310158"/>
    </source>
</evidence>
<gene>
    <name evidence="4" type="ORF">EW146_g4472</name>
</gene>
<keyword evidence="2" id="KW-1133">Transmembrane helix</keyword>
<reference evidence="4 5" key="1">
    <citation type="submission" date="2019-02" db="EMBL/GenBank/DDBJ databases">
        <title>Genome sequencing of the rare red list fungi Bondarzewia mesenterica.</title>
        <authorList>
            <person name="Buettner E."/>
            <person name="Kellner H."/>
        </authorList>
    </citation>
    <scope>NUCLEOTIDE SEQUENCE [LARGE SCALE GENOMIC DNA]</scope>
    <source>
        <strain evidence="4 5">DSM 108281</strain>
    </source>
</reference>
<feature type="transmembrane region" description="Helical" evidence="2">
    <location>
        <begin position="53"/>
        <end position="75"/>
    </location>
</feature>
<keyword evidence="2" id="KW-0472">Membrane</keyword>
<evidence type="ECO:0000256" key="1">
    <source>
        <dbReference type="SAM" id="MobiDB-lite"/>
    </source>
</evidence>
<organism evidence="4 5">
    <name type="scientific">Bondarzewia mesenterica</name>
    <dbReference type="NCBI Taxonomy" id="1095465"/>
    <lineage>
        <taxon>Eukaryota</taxon>
        <taxon>Fungi</taxon>
        <taxon>Dikarya</taxon>
        <taxon>Basidiomycota</taxon>
        <taxon>Agaricomycotina</taxon>
        <taxon>Agaricomycetes</taxon>
        <taxon>Russulales</taxon>
        <taxon>Bondarzewiaceae</taxon>
        <taxon>Bondarzewia</taxon>
    </lineage>
</organism>
<evidence type="ECO:0000313" key="4">
    <source>
        <dbReference type="EMBL" id="THH16096.1"/>
    </source>
</evidence>
<proteinExistence type="predicted"/>
<dbReference type="InterPro" id="IPR018620">
    <property type="entry name" value="Ubiquitin3-bd_protein_But2_C"/>
</dbReference>
<dbReference type="Proteomes" id="UP000310158">
    <property type="component" value="Unassembled WGS sequence"/>
</dbReference>
<accession>A0A4S4LUE5</accession>
<comment type="caution">
    <text evidence="4">The sequence shown here is derived from an EMBL/GenBank/DDBJ whole genome shotgun (WGS) entry which is preliminary data.</text>
</comment>
<evidence type="ECO:0000256" key="2">
    <source>
        <dbReference type="SAM" id="Phobius"/>
    </source>
</evidence>
<feature type="compositionally biased region" description="Acidic residues" evidence="1">
    <location>
        <begin position="17"/>
        <end position="31"/>
    </location>
</feature>
<feature type="region of interest" description="Disordered" evidence="1">
    <location>
        <begin position="15"/>
        <end position="41"/>
    </location>
</feature>
<dbReference type="AlphaFoldDB" id="A0A4S4LUE5"/>
<feature type="domain" description="Ubiquitin 3 binding protein But2 C-terminal" evidence="3">
    <location>
        <begin position="155"/>
        <end position="291"/>
    </location>
</feature>
<dbReference type="EMBL" id="SGPL01000174">
    <property type="protein sequence ID" value="THH16096.1"/>
    <property type="molecule type" value="Genomic_DNA"/>
</dbReference>
<protein>
    <recommendedName>
        <fullName evidence="3">Ubiquitin 3 binding protein But2 C-terminal domain-containing protein</fullName>
    </recommendedName>
</protein>
<evidence type="ECO:0000259" key="3">
    <source>
        <dbReference type="Pfam" id="PF09792"/>
    </source>
</evidence>
<keyword evidence="2" id="KW-0812">Transmembrane</keyword>
<sequence>MAPNIEYVPLRRQSSADDQEYGGLLDDEDTESPIKRSGRTGAAQTSSIFDLPFLLSCFAFFVSLLSLSLTAYQFLAPSSLLRTPSVQRVYDINVDTLRRPSLYMGLERVPLIRLPPDPSQGGNAGHGSGTHNISKPQEPEILPVGLGRATAMAHTNSLNPSTSYPNDGWILITEHDTTFLQFVMPSPAASSCTFHISLPTRAALIQSAKLLTLENTNTPAGVPALEIYAVDAADVDFARLTWTTRPPRRGLIGRVDAAFGTNTTVPNFNCGGEQLTIELTCVGEGCRVEYREEGGEPVIVVFHDDAGLVLATA</sequence>
<dbReference type="Pfam" id="PF09792">
    <property type="entry name" value="But2"/>
    <property type="match status" value="1"/>
</dbReference>
<keyword evidence="5" id="KW-1185">Reference proteome</keyword>
<feature type="region of interest" description="Disordered" evidence="1">
    <location>
        <begin position="117"/>
        <end position="138"/>
    </location>
</feature>